<dbReference type="SUPFAM" id="SSF53955">
    <property type="entry name" value="Lysozyme-like"/>
    <property type="match status" value="1"/>
</dbReference>
<reference evidence="1 2" key="1">
    <citation type="submission" date="2015-12" db="EMBL/GenBank/DDBJ databases">
        <title>Complete genome of Roseateles depolymerans KCTC 42856.</title>
        <authorList>
            <person name="Kim K.M."/>
        </authorList>
    </citation>
    <scope>NUCLEOTIDE SEQUENCE [LARGE SCALE GENOMIC DNA]</scope>
    <source>
        <strain evidence="1 2">KCTC 42856</strain>
    </source>
</reference>
<dbReference type="STRING" id="76731.RD2015_1367"/>
<dbReference type="RefSeq" id="WP_058934238.1">
    <property type="nucleotide sequence ID" value="NZ_CP013729.1"/>
</dbReference>
<evidence type="ECO:0000313" key="1">
    <source>
        <dbReference type="EMBL" id="ALV05857.1"/>
    </source>
</evidence>
<keyword evidence="2" id="KW-1185">Reference proteome</keyword>
<dbReference type="Pfam" id="PF09374">
    <property type="entry name" value="PG_binding_3"/>
    <property type="match status" value="1"/>
</dbReference>
<dbReference type="Pfam" id="PF05838">
    <property type="entry name" value="Glyco_hydro_108"/>
    <property type="match status" value="1"/>
</dbReference>
<sequence>MASFDKFLPLLLRFEGGFVNDPDDPGGATNKGITLKTFQHFGPRAGFTDTSLAALLRITDEEAGRIYKVHYWDPLRGDEIPLQPLAELLVDFYVNAGTNAVKELQRHLMSVNPPGALSDDGMFGEKTAAALLSADPLQTYRALRERRLAYYHRICETNPRLQKFLKGWTNRVNAFPVL</sequence>
<name>A0A0U2U0K5_9BURK</name>
<evidence type="ECO:0000313" key="2">
    <source>
        <dbReference type="Proteomes" id="UP000060699"/>
    </source>
</evidence>
<gene>
    <name evidence="1" type="ORF">RD2015_1367</name>
</gene>
<proteinExistence type="predicted"/>
<dbReference type="KEGG" id="rdp:RD2015_1367"/>
<protein>
    <submittedName>
        <fullName evidence="1">N-acetylmuramidase</fullName>
    </submittedName>
</protein>
<dbReference type="CDD" id="cd13926">
    <property type="entry name" value="N-acetylmuramidase_GH108"/>
    <property type="match status" value="1"/>
</dbReference>
<dbReference type="InterPro" id="IPR023346">
    <property type="entry name" value="Lysozyme-like_dom_sf"/>
</dbReference>
<dbReference type="Proteomes" id="UP000060699">
    <property type="component" value="Chromosome"/>
</dbReference>
<dbReference type="AlphaFoldDB" id="A0A0U2U0K5"/>
<dbReference type="InterPro" id="IPR018537">
    <property type="entry name" value="Peptidoglycan-bd_3"/>
</dbReference>
<dbReference type="InterPro" id="IPR008565">
    <property type="entry name" value="TtsA-like_GH18_dom"/>
</dbReference>
<accession>A0A0U2U0K5</accession>
<dbReference type="EMBL" id="CP013729">
    <property type="protein sequence ID" value="ALV05857.1"/>
    <property type="molecule type" value="Genomic_DNA"/>
</dbReference>
<dbReference type="PATRIC" id="fig|76731.3.peg.1396"/>
<organism evidence="1 2">
    <name type="scientific">Roseateles depolymerans</name>
    <dbReference type="NCBI Taxonomy" id="76731"/>
    <lineage>
        <taxon>Bacteria</taxon>
        <taxon>Pseudomonadati</taxon>
        <taxon>Pseudomonadota</taxon>
        <taxon>Betaproteobacteria</taxon>
        <taxon>Burkholderiales</taxon>
        <taxon>Sphaerotilaceae</taxon>
        <taxon>Roseateles</taxon>
    </lineage>
</organism>
<dbReference type="Gene3D" id="1.20.141.10">
    <property type="entry name" value="Chitosanase, subunit A, domain 1"/>
    <property type="match status" value="1"/>
</dbReference>
<dbReference type="OrthoDB" id="9815229at2"/>